<dbReference type="OMA" id="WIMARHR"/>
<evidence type="ECO:0000256" key="2">
    <source>
        <dbReference type="ARBA" id="ARBA00022917"/>
    </source>
</evidence>
<name>K0SNI5_THAOC</name>
<evidence type="ECO:0000259" key="4">
    <source>
        <dbReference type="Pfam" id="PF01765"/>
    </source>
</evidence>
<dbReference type="InterPro" id="IPR036191">
    <property type="entry name" value="RRF_sf"/>
</dbReference>
<keyword evidence="6" id="KW-1185">Reference proteome</keyword>
<dbReference type="GO" id="GO:0043023">
    <property type="term" value="F:ribosomal large subunit binding"/>
    <property type="evidence" value="ECO:0007669"/>
    <property type="project" value="TreeGrafter"/>
</dbReference>
<evidence type="ECO:0000256" key="3">
    <source>
        <dbReference type="SAM" id="MobiDB-lite"/>
    </source>
</evidence>
<feature type="compositionally biased region" description="Basic residues" evidence="3">
    <location>
        <begin position="92"/>
        <end position="104"/>
    </location>
</feature>
<evidence type="ECO:0000256" key="1">
    <source>
        <dbReference type="ARBA" id="ARBA00005912"/>
    </source>
</evidence>
<gene>
    <name evidence="5" type="ORF">THAOC_11079</name>
</gene>
<dbReference type="PANTHER" id="PTHR20982">
    <property type="entry name" value="RIBOSOME RECYCLING FACTOR"/>
    <property type="match status" value="1"/>
</dbReference>
<dbReference type="Gene3D" id="1.10.132.20">
    <property type="entry name" value="Ribosome-recycling factor"/>
    <property type="match status" value="1"/>
</dbReference>
<feature type="domain" description="Ribosome recycling factor" evidence="4">
    <location>
        <begin position="141"/>
        <end position="302"/>
    </location>
</feature>
<feature type="region of interest" description="Disordered" evidence="3">
    <location>
        <begin position="85"/>
        <end position="107"/>
    </location>
</feature>
<dbReference type="eggNOG" id="KOG4759">
    <property type="taxonomic scope" value="Eukaryota"/>
</dbReference>
<dbReference type="InterPro" id="IPR002661">
    <property type="entry name" value="Ribosome_recyc_fac"/>
</dbReference>
<dbReference type="SUPFAM" id="SSF55194">
    <property type="entry name" value="Ribosome recycling factor, RRF"/>
    <property type="match status" value="1"/>
</dbReference>
<dbReference type="InterPro" id="IPR023584">
    <property type="entry name" value="Ribosome_recyc_fac_dom"/>
</dbReference>
<dbReference type="EMBL" id="AGNL01012555">
    <property type="protein sequence ID" value="EJK67833.1"/>
    <property type="molecule type" value="Genomic_DNA"/>
</dbReference>
<evidence type="ECO:0000313" key="5">
    <source>
        <dbReference type="EMBL" id="EJK67833.1"/>
    </source>
</evidence>
<dbReference type="AlphaFoldDB" id="K0SNI5"/>
<sequence>MASMGFGVGNALRRGALMSLGRTPLAASSAYPCTERCGGREPASIAAPVFSISNGNSTTRRSFGRKGSRMGHHAKTADEMAYTNAHEEAKGKRQQKKAKSKKARLAADDREIQIQEETDDDLCTAQTRTNSAIRSCRSPPRGGEATPAMFDAIKVSAYGEVVPLNSVGQVVIEDAQRATISCFDPSVANDVRDAVRDMPGLNLNPYLEEGGSGAVIVPIPRVSQETRNEIVKELGRQGENGRQRIRKIRRSAMDVCKKGQAGKLEGVSKDDAFRTGKDVESVTEEVLKVLDEMVKEKQKSVLED</sequence>
<evidence type="ECO:0000313" key="6">
    <source>
        <dbReference type="Proteomes" id="UP000266841"/>
    </source>
</evidence>
<comment type="similarity">
    <text evidence="1">Belongs to the RRF family.</text>
</comment>
<accession>K0SNI5</accession>
<dbReference type="Proteomes" id="UP000266841">
    <property type="component" value="Unassembled WGS sequence"/>
</dbReference>
<dbReference type="GO" id="GO:0006412">
    <property type="term" value="P:translation"/>
    <property type="evidence" value="ECO:0007669"/>
    <property type="project" value="UniProtKB-KW"/>
</dbReference>
<reference evidence="5 6" key="1">
    <citation type="journal article" date="2012" name="Genome Biol.">
        <title>Genome and low-iron response of an oceanic diatom adapted to chronic iron limitation.</title>
        <authorList>
            <person name="Lommer M."/>
            <person name="Specht M."/>
            <person name="Roy A.S."/>
            <person name="Kraemer L."/>
            <person name="Andreson R."/>
            <person name="Gutowska M.A."/>
            <person name="Wolf J."/>
            <person name="Bergner S.V."/>
            <person name="Schilhabel M.B."/>
            <person name="Klostermeier U.C."/>
            <person name="Beiko R.G."/>
            <person name="Rosenstiel P."/>
            <person name="Hippler M."/>
            <person name="Laroche J."/>
        </authorList>
    </citation>
    <scope>NUCLEOTIDE SEQUENCE [LARGE SCALE GENOMIC DNA]</scope>
    <source>
        <strain evidence="5 6">CCMP1005</strain>
    </source>
</reference>
<dbReference type="Gene3D" id="3.30.1360.40">
    <property type="match status" value="1"/>
</dbReference>
<proteinExistence type="inferred from homology"/>
<organism evidence="5 6">
    <name type="scientific">Thalassiosira oceanica</name>
    <name type="common">Marine diatom</name>
    <dbReference type="NCBI Taxonomy" id="159749"/>
    <lineage>
        <taxon>Eukaryota</taxon>
        <taxon>Sar</taxon>
        <taxon>Stramenopiles</taxon>
        <taxon>Ochrophyta</taxon>
        <taxon>Bacillariophyta</taxon>
        <taxon>Coscinodiscophyceae</taxon>
        <taxon>Thalassiosirophycidae</taxon>
        <taxon>Thalassiosirales</taxon>
        <taxon>Thalassiosiraceae</taxon>
        <taxon>Thalassiosira</taxon>
    </lineage>
</organism>
<dbReference type="OrthoDB" id="407355at2759"/>
<protein>
    <recommendedName>
        <fullName evidence="4">Ribosome recycling factor domain-containing protein</fullName>
    </recommendedName>
</protein>
<keyword evidence="2" id="KW-0648">Protein biosynthesis</keyword>
<dbReference type="Pfam" id="PF01765">
    <property type="entry name" value="RRF"/>
    <property type="match status" value="1"/>
</dbReference>
<comment type="caution">
    <text evidence="5">The sequence shown here is derived from an EMBL/GenBank/DDBJ whole genome shotgun (WGS) entry which is preliminary data.</text>
</comment>
<dbReference type="PANTHER" id="PTHR20982:SF3">
    <property type="entry name" value="MITOCHONDRIAL RIBOSOME RECYCLING FACTOR PSEUDO 1"/>
    <property type="match status" value="1"/>
</dbReference>
<dbReference type="GO" id="GO:0005739">
    <property type="term" value="C:mitochondrion"/>
    <property type="evidence" value="ECO:0007669"/>
    <property type="project" value="TreeGrafter"/>
</dbReference>